<evidence type="ECO:0000256" key="1">
    <source>
        <dbReference type="ARBA" id="ARBA00010914"/>
    </source>
</evidence>
<evidence type="ECO:0000256" key="3">
    <source>
        <dbReference type="ARBA" id="ARBA00022723"/>
    </source>
</evidence>
<evidence type="ECO:0000256" key="5">
    <source>
        <dbReference type="ARBA" id="ARBA00023014"/>
    </source>
</evidence>
<keyword evidence="9" id="KW-1185">Reference proteome</keyword>
<keyword evidence="5" id="KW-0411">Iron-sulfur</keyword>
<dbReference type="CDD" id="cd00207">
    <property type="entry name" value="fer2"/>
    <property type="match status" value="1"/>
</dbReference>
<organism evidence="8 9">
    <name type="scientific">Mucilaginibacter galii</name>
    <dbReference type="NCBI Taxonomy" id="2005073"/>
    <lineage>
        <taxon>Bacteria</taxon>
        <taxon>Pseudomonadati</taxon>
        <taxon>Bacteroidota</taxon>
        <taxon>Sphingobacteriia</taxon>
        <taxon>Sphingobacteriales</taxon>
        <taxon>Sphingobacteriaceae</taxon>
        <taxon>Mucilaginibacter</taxon>
    </lineage>
</organism>
<dbReference type="Gene3D" id="3.10.20.30">
    <property type="match status" value="1"/>
</dbReference>
<dbReference type="EMBL" id="BMDO01000004">
    <property type="protein sequence ID" value="GGI50576.1"/>
    <property type="molecule type" value="Genomic_DNA"/>
</dbReference>
<dbReference type="InterPro" id="IPR012675">
    <property type="entry name" value="Beta-grasp_dom_sf"/>
</dbReference>
<dbReference type="InterPro" id="IPR036010">
    <property type="entry name" value="2Fe-2S_ferredoxin-like_sf"/>
</dbReference>
<dbReference type="Pfam" id="PF00111">
    <property type="entry name" value="Fer2"/>
    <property type="match status" value="1"/>
</dbReference>
<dbReference type="Proteomes" id="UP000662074">
    <property type="component" value="Unassembled WGS sequence"/>
</dbReference>
<dbReference type="PROSITE" id="PS51085">
    <property type="entry name" value="2FE2S_FER_2"/>
    <property type="match status" value="1"/>
</dbReference>
<evidence type="ECO:0000256" key="6">
    <source>
        <dbReference type="ARBA" id="ARBA00034078"/>
    </source>
</evidence>
<comment type="cofactor">
    <cofactor evidence="6">
        <name>[2Fe-2S] cluster</name>
        <dbReference type="ChEBI" id="CHEBI:190135"/>
    </cofactor>
</comment>
<comment type="similarity">
    <text evidence="1">Belongs to the adrenodoxin/putidaredoxin family.</text>
</comment>
<sequence length="125" mass="13780">MMVNIALSNFVTFAKMDIFKVKITFEEADHAPVELAIAEGESVLDVCLENGIDLQHNCGGVCGCSTCHVYVTKGMDNIQEISDKEEDFIDRAINPRITSRLGCQCVIIDGDIEVIIPDQSQFMGH</sequence>
<feature type="domain" description="2Fe-2S ferredoxin-type" evidence="7">
    <location>
        <begin position="21"/>
        <end position="120"/>
    </location>
</feature>
<protein>
    <recommendedName>
        <fullName evidence="7">2Fe-2S ferredoxin-type domain-containing protein</fullName>
    </recommendedName>
</protein>
<evidence type="ECO:0000313" key="9">
    <source>
        <dbReference type="Proteomes" id="UP000662074"/>
    </source>
</evidence>
<comment type="caution">
    <text evidence="8">The sequence shown here is derived from an EMBL/GenBank/DDBJ whole genome shotgun (WGS) entry which is preliminary data.</text>
</comment>
<dbReference type="InterPro" id="IPR001041">
    <property type="entry name" value="2Fe-2S_ferredoxin-type"/>
</dbReference>
<dbReference type="PANTHER" id="PTHR23426:SF65">
    <property type="entry name" value="FERREDOXIN-2, MITOCHONDRIAL"/>
    <property type="match status" value="1"/>
</dbReference>
<dbReference type="GO" id="GO:0140647">
    <property type="term" value="P:P450-containing electron transport chain"/>
    <property type="evidence" value="ECO:0007669"/>
    <property type="project" value="InterPro"/>
</dbReference>
<dbReference type="GO" id="GO:0051537">
    <property type="term" value="F:2 iron, 2 sulfur cluster binding"/>
    <property type="evidence" value="ECO:0007669"/>
    <property type="project" value="UniProtKB-KW"/>
</dbReference>
<reference evidence="8" key="1">
    <citation type="journal article" date="2014" name="Int. J. Syst. Evol. Microbiol.">
        <title>Complete genome sequence of Corynebacterium casei LMG S-19264T (=DSM 44701T), isolated from a smear-ripened cheese.</title>
        <authorList>
            <consortium name="US DOE Joint Genome Institute (JGI-PGF)"/>
            <person name="Walter F."/>
            <person name="Albersmeier A."/>
            <person name="Kalinowski J."/>
            <person name="Ruckert C."/>
        </authorList>
    </citation>
    <scope>NUCLEOTIDE SEQUENCE</scope>
    <source>
        <strain evidence="8">CCM 8711</strain>
    </source>
</reference>
<proteinExistence type="inferred from homology"/>
<dbReference type="PRINTS" id="PR00355">
    <property type="entry name" value="ADRENODOXIN"/>
</dbReference>
<dbReference type="AlphaFoldDB" id="A0A917JAM6"/>
<dbReference type="SUPFAM" id="SSF54292">
    <property type="entry name" value="2Fe-2S ferredoxin-like"/>
    <property type="match status" value="1"/>
</dbReference>
<evidence type="ECO:0000259" key="7">
    <source>
        <dbReference type="PROSITE" id="PS51085"/>
    </source>
</evidence>
<accession>A0A917JAM6</accession>
<evidence type="ECO:0000256" key="2">
    <source>
        <dbReference type="ARBA" id="ARBA00022714"/>
    </source>
</evidence>
<name>A0A917JAM6_9SPHI</name>
<gene>
    <name evidence="8" type="ORF">GCM10011425_17880</name>
</gene>
<keyword evidence="2" id="KW-0001">2Fe-2S</keyword>
<dbReference type="InterPro" id="IPR001055">
    <property type="entry name" value="Adrenodoxin-like"/>
</dbReference>
<evidence type="ECO:0000256" key="4">
    <source>
        <dbReference type="ARBA" id="ARBA00023004"/>
    </source>
</evidence>
<dbReference type="GO" id="GO:0009055">
    <property type="term" value="F:electron transfer activity"/>
    <property type="evidence" value="ECO:0007669"/>
    <property type="project" value="TreeGrafter"/>
</dbReference>
<dbReference type="PANTHER" id="PTHR23426">
    <property type="entry name" value="FERREDOXIN/ADRENODOXIN"/>
    <property type="match status" value="1"/>
</dbReference>
<dbReference type="GO" id="GO:0046872">
    <property type="term" value="F:metal ion binding"/>
    <property type="evidence" value="ECO:0007669"/>
    <property type="project" value="UniProtKB-KW"/>
</dbReference>
<reference evidence="8" key="2">
    <citation type="submission" date="2020-09" db="EMBL/GenBank/DDBJ databases">
        <authorList>
            <person name="Sun Q."/>
            <person name="Sedlacek I."/>
        </authorList>
    </citation>
    <scope>NUCLEOTIDE SEQUENCE</scope>
    <source>
        <strain evidence="8">CCM 8711</strain>
    </source>
</reference>
<keyword evidence="3" id="KW-0479">Metal-binding</keyword>
<evidence type="ECO:0000313" key="8">
    <source>
        <dbReference type="EMBL" id="GGI50576.1"/>
    </source>
</evidence>
<keyword evidence="4" id="KW-0408">Iron</keyword>